<sequence>MSESELNVLDAFKTGEVPHIKPEVPCPSRSWPRIPAGPERLEQLLSLWFAELPDHRKDSLRAFLSDADVQDLMSVGTFCSGTDCAILVLQSFLKAASKTLNIEDIELNHVFSCESNVAKQTFLKDFYQMKTLHTDACEPISDPAGIVSAGFPCDDASQLHPRSSTYAHRLCGSLRTGSVFRSIAGYLAESETCQVFQFENVMSLAAKPKPKPTKDSDGKKGGPSGPSNLSACCYILDKQAGMWSHCWALDSREHFGSGQQRQRLYGSCFKKKDLAMTLDAAHKVLNETMNFLAGVSPCDPEEYLLAESSDVIKAERSVQALRALDEAEFLVSTTGGKSLCISALFRTNGTLPGALRHTGHKRKLKAVPSDSSPGQAKWKRDHAYAFRALGEETLCERCSFQRPSNALEEAFPALSTLTQRQLELLRLKGITFPDFDVFKVIDLSQNLSFSAISENKVPCITPDGAKFLTKQVRYHTGLESLRFQGIYLNEQVLAKYTSGFLQDLAGNAFETSTLAANMVCNFIYLAENHRCKGRALSVSTSLPLTPPGGVEPGEDSDSDFALPLI</sequence>
<name>A0ABP0PD46_9DINO</name>
<dbReference type="Proteomes" id="UP001642484">
    <property type="component" value="Unassembled WGS sequence"/>
</dbReference>
<reference evidence="2 3" key="1">
    <citation type="submission" date="2024-02" db="EMBL/GenBank/DDBJ databases">
        <authorList>
            <person name="Chen Y."/>
            <person name="Shah S."/>
            <person name="Dougan E. K."/>
            <person name="Thang M."/>
            <person name="Chan C."/>
        </authorList>
    </citation>
    <scope>NUCLEOTIDE SEQUENCE [LARGE SCALE GENOMIC DNA]</scope>
</reference>
<protein>
    <submittedName>
        <fullName evidence="2">Uncharacterized protein</fullName>
    </submittedName>
</protein>
<keyword evidence="3" id="KW-1185">Reference proteome</keyword>
<accession>A0ABP0PD46</accession>
<evidence type="ECO:0000313" key="3">
    <source>
        <dbReference type="Proteomes" id="UP001642484"/>
    </source>
</evidence>
<gene>
    <name evidence="2" type="ORF">CCMP2556_LOCUS36238</name>
</gene>
<dbReference type="SUPFAM" id="SSF53335">
    <property type="entry name" value="S-adenosyl-L-methionine-dependent methyltransferases"/>
    <property type="match status" value="1"/>
</dbReference>
<proteinExistence type="predicted"/>
<dbReference type="Gene3D" id="3.40.50.150">
    <property type="entry name" value="Vaccinia Virus protein VP39"/>
    <property type="match status" value="1"/>
</dbReference>
<dbReference type="EMBL" id="CAXAMN010022905">
    <property type="protein sequence ID" value="CAK9073581.1"/>
    <property type="molecule type" value="Genomic_DNA"/>
</dbReference>
<comment type="caution">
    <text evidence="2">The sequence shown here is derived from an EMBL/GenBank/DDBJ whole genome shotgun (WGS) entry which is preliminary data.</text>
</comment>
<organism evidence="2 3">
    <name type="scientific">Durusdinium trenchii</name>
    <dbReference type="NCBI Taxonomy" id="1381693"/>
    <lineage>
        <taxon>Eukaryota</taxon>
        <taxon>Sar</taxon>
        <taxon>Alveolata</taxon>
        <taxon>Dinophyceae</taxon>
        <taxon>Suessiales</taxon>
        <taxon>Symbiodiniaceae</taxon>
        <taxon>Durusdinium</taxon>
    </lineage>
</organism>
<feature type="region of interest" description="Disordered" evidence="1">
    <location>
        <begin position="543"/>
        <end position="565"/>
    </location>
</feature>
<evidence type="ECO:0000256" key="1">
    <source>
        <dbReference type="SAM" id="MobiDB-lite"/>
    </source>
</evidence>
<dbReference type="InterPro" id="IPR029063">
    <property type="entry name" value="SAM-dependent_MTases_sf"/>
</dbReference>
<evidence type="ECO:0000313" key="2">
    <source>
        <dbReference type="EMBL" id="CAK9073581.1"/>
    </source>
</evidence>